<dbReference type="InterPro" id="IPR009057">
    <property type="entry name" value="Homeodomain-like_sf"/>
</dbReference>
<evidence type="ECO:0000259" key="6">
    <source>
        <dbReference type="PROSITE" id="PS50045"/>
    </source>
</evidence>
<gene>
    <name evidence="7" type="ORF">CIT37_04050</name>
</gene>
<dbReference type="Gene3D" id="1.10.8.60">
    <property type="match status" value="1"/>
</dbReference>
<dbReference type="InterPro" id="IPR002078">
    <property type="entry name" value="Sigma_54_int"/>
</dbReference>
<dbReference type="SUPFAM" id="SSF51621">
    <property type="entry name" value="Phosphoenolpyruvate/pyruvate domain"/>
    <property type="match status" value="1"/>
</dbReference>
<dbReference type="OrthoDB" id="9805644at2"/>
<dbReference type="InterPro" id="IPR058031">
    <property type="entry name" value="AAA_lid_NorR"/>
</dbReference>
<dbReference type="EMBL" id="CP029425">
    <property type="protein sequence ID" value="AWL91520.1"/>
    <property type="molecule type" value="Genomic_DNA"/>
</dbReference>
<keyword evidence="1" id="KW-0547">Nucleotide-binding</keyword>
<dbReference type="GO" id="GO:0006355">
    <property type="term" value="P:regulation of DNA-templated transcription"/>
    <property type="evidence" value="ECO:0007669"/>
    <property type="project" value="InterPro"/>
</dbReference>
<keyword evidence="5" id="KW-0804">Transcription</keyword>
<dbReference type="InterPro" id="IPR002197">
    <property type="entry name" value="HTH_Fis"/>
</dbReference>
<dbReference type="AlphaFoldDB" id="A0A2U8P1F7"/>
<dbReference type="GO" id="GO:0000160">
    <property type="term" value="P:phosphorelay signal transduction system"/>
    <property type="evidence" value="ECO:0007669"/>
    <property type="project" value="UniProtKB-KW"/>
</dbReference>
<evidence type="ECO:0000256" key="5">
    <source>
        <dbReference type="ARBA" id="ARBA00023163"/>
    </source>
</evidence>
<dbReference type="Proteomes" id="UP000215703">
    <property type="component" value="Chromosome"/>
</dbReference>
<dbReference type="GO" id="GO:0005524">
    <property type="term" value="F:ATP binding"/>
    <property type="evidence" value="ECO:0007669"/>
    <property type="project" value="InterPro"/>
</dbReference>
<dbReference type="InterPro" id="IPR027417">
    <property type="entry name" value="P-loop_NTPase"/>
</dbReference>
<dbReference type="PANTHER" id="PTHR31862">
    <property type="entry name" value="UPF0261 DOMAIN PROTEIN (AFU_ORTHOLOGUE AFUA_1G10120)"/>
    <property type="match status" value="1"/>
</dbReference>
<dbReference type="GO" id="GO:0043565">
    <property type="term" value="F:sequence-specific DNA binding"/>
    <property type="evidence" value="ECO:0007669"/>
    <property type="project" value="InterPro"/>
</dbReference>
<protein>
    <submittedName>
        <fullName evidence="7">Sigma-54-dependent Fis family transcriptional regulator</fullName>
    </submittedName>
</protein>
<dbReference type="SUPFAM" id="SSF46689">
    <property type="entry name" value="Homeodomain-like"/>
    <property type="match status" value="1"/>
</dbReference>
<dbReference type="SUPFAM" id="SSF52540">
    <property type="entry name" value="P-loop containing nucleoside triphosphate hydrolases"/>
    <property type="match status" value="1"/>
</dbReference>
<dbReference type="Pfam" id="PF00158">
    <property type="entry name" value="Sigma54_activat"/>
    <property type="match status" value="1"/>
</dbReference>
<evidence type="ECO:0000256" key="4">
    <source>
        <dbReference type="ARBA" id="ARBA00023015"/>
    </source>
</evidence>
<reference evidence="7 8" key="2">
    <citation type="journal article" date="2017" name="Syst. Appl. Microbiol.">
        <title>Soybeans inoculated with root zone soils of Canadian native legumes harbour diverse and novel Bradyrhizobium spp. that possess agricultural potential.</title>
        <authorList>
            <person name="Bromfield E.S.P."/>
            <person name="Cloutier S."/>
            <person name="Tambong J.T."/>
            <person name="Tran Thi T.V."/>
        </authorList>
    </citation>
    <scope>NUCLEOTIDE SEQUENCE [LARGE SCALE GENOMIC DNA]</scope>
    <source>
        <strain evidence="7 8">OO99</strain>
    </source>
</reference>
<dbReference type="Gene3D" id="3.40.50.300">
    <property type="entry name" value="P-loop containing nucleotide triphosphate hydrolases"/>
    <property type="match status" value="1"/>
</dbReference>
<dbReference type="GO" id="GO:0003824">
    <property type="term" value="F:catalytic activity"/>
    <property type="evidence" value="ECO:0007669"/>
    <property type="project" value="InterPro"/>
</dbReference>
<accession>A0A2U8P1F7</accession>
<reference evidence="7 8" key="1">
    <citation type="journal article" date="2014" name="Int. J. Syst. Evol. Microbiol.">
        <title>Bradyrhizobium ottawaense sp. nov., a symbiotic nitrogen fixing bacterium from root nodules of soybeans in Canada.</title>
        <authorList>
            <person name="Yu X."/>
            <person name="Cloutier S."/>
            <person name="Tambong J.T."/>
            <person name="Bromfield E.S."/>
        </authorList>
    </citation>
    <scope>NUCLEOTIDE SEQUENCE [LARGE SCALE GENOMIC DNA]</scope>
    <source>
        <strain evidence="7 8">OO99</strain>
    </source>
</reference>
<evidence type="ECO:0000256" key="2">
    <source>
        <dbReference type="ARBA" id="ARBA00022840"/>
    </source>
</evidence>
<dbReference type="Pfam" id="PF25601">
    <property type="entry name" value="AAA_lid_14"/>
    <property type="match status" value="1"/>
</dbReference>
<feature type="domain" description="Sigma-54 factor interaction" evidence="6">
    <location>
        <begin position="325"/>
        <end position="550"/>
    </location>
</feature>
<name>A0A2U8P1F7_9BRAD</name>
<sequence>MERRYGGCTHLRVGASLHVEPCDDARLRIDRRTAEVKGAGIRQFFRNSRSFVLGAGIGSGMTARAAERAGADFVLALNAGRFRAMGGASPASILPIRNSNEFVASFGRTEILPSTKLPVFFGTCTFDPELDVDRWLDRIIKWGFGGVTNFPSVIHIDDERRSLLEKCGLGYSREIELLVKAAKRGLMTIAYTRSQSEARRMVEAGAEAICINFNLNRAVESGADPSVSLSELAARTSAVARVAQSVNKSTICLLGGGPITKPDELLDICRETGIQGFIGGSSLDRVPLEMSVLEVTSGFKTIHLLREKVDLLERQLQLSGFRHGVIAQSSAMKRILEITRRVAATPRPVLIWGEAGSGKRRIATLVHAFSDRRHAKTALFHCRPGPAMDILGPLFGAERLESGRRQLSLLEASSDGAVVLLHVDQLSRDGQERLADYLETGGFTPLNGVTVMRSNARIIATATVARGAGLETVLCARLLDLFTGLDVQLPSLPDRLEDLPQLVQHFTVEAKGDSSAQTLTIENSAFLALAGHDWPGNLRELRQVVNQLVTLPSSHITGEVLKPLLEPPFGARPAASLSERDWIIEGLKRNRLHRGKTARSLGLSRKTLYNKIKKLRILE</sequence>
<dbReference type="RefSeq" id="WP_028144081.1">
    <property type="nucleotide sequence ID" value="NZ_AP021854.1"/>
</dbReference>
<dbReference type="KEGG" id="bot:CIT37_04050"/>
<dbReference type="PROSITE" id="PS50045">
    <property type="entry name" value="SIGMA54_INTERACT_4"/>
    <property type="match status" value="1"/>
</dbReference>
<dbReference type="Pfam" id="PF02954">
    <property type="entry name" value="HTH_8"/>
    <property type="match status" value="1"/>
</dbReference>
<proteinExistence type="predicted"/>
<keyword evidence="2" id="KW-0067">ATP-binding</keyword>
<evidence type="ECO:0000256" key="1">
    <source>
        <dbReference type="ARBA" id="ARBA00022741"/>
    </source>
</evidence>
<dbReference type="InterPro" id="IPR013785">
    <property type="entry name" value="Aldolase_TIM"/>
</dbReference>
<dbReference type="Gene3D" id="1.10.10.60">
    <property type="entry name" value="Homeodomain-like"/>
    <property type="match status" value="1"/>
</dbReference>
<dbReference type="Gene3D" id="3.20.20.70">
    <property type="entry name" value="Aldolase class I"/>
    <property type="match status" value="1"/>
</dbReference>
<evidence type="ECO:0000313" key="7">
    <source>
        <dbReference type="EMBL" id="AWL91520.1"/>
    </source>
</evidence>
<dbReference type="InterPro" id="IPR051353">
    <property type="entry name" value="Tobamovirus_resist_UPF0261"/>
</dbReference>
<dbReference type="InterPro" id="IPR009215">
    <property type="entry name" value="TIM-br_IGPS-like"/>
</dbReference>
<keyword evidence="3" id="KW-0902">Two-component regulatory system</keyword>
<organism evidence="7 8">
    <name type="scientific">Bradyrhizobium ottawaense</name>
    <dbReference type="NCBI Taxonomy" id="931866"/>
    <lineage>
        <taxon>Bacteria</taxon>
        <taxon>Pseudomonadati</taxon>
        <taxon>Pseudomonadota</taxon>
        <taxon>Alphaproteobacteria</taxon>
        <taxon>Hyphomicrobiales</taxon>
        <taxon>Nitrobacteraceae</taxon>
        <taxon>Bradyrhizobium</taxon>
    </lineage>
</organism>
<dbReference type="PRINTS" id="PR01590">
    <property type="entry name" value="HTHFIS"/>
</dbReference>
<evidence type="ECO:0000313" key="8">
    <source>
        <dbReference type="Proteomes" id="UP000215703"/>
    </source>
</evidence>
<dbReference type="Pfam" id="PF09370">
    <property type="entry name" value="PEP_hydrolase"/>
    <property type="match status" value="1"/>
</dbReference>
<dbReference type="InterPro" id="IPR015813">
    <property type="entry name" value="Pyrv/PenolPyrv_kinase-like_dom"/>
</dbReference>
<evidence type="ECO:0000256" key="3">
    <source>
        <dbReference type="ARBA" id="ARBA00023012"/>
    </source>
</evidence>
<dbReference type="PANTHER" id="PTHR31862:SF1">
    <property type="entry name" value="UPF0261 DOMAIN PROTEIN (AFU_ORTHOLOGUE AFUA_1G10120)"/>
    <property type="match status" value="1"/>
</dbReference>
<keyword evidence="4" id="KW-0805">Transcription regulation</keyword>